<dbReference type="InterPro" id="IPR046342">
    <property type="entry name" value="CBS_dom_sf"/>
</dbReference>
<evidence type="ECO:0000313" key="8">
    <source>
        <dbReference type="Proteomes" id="UP000739538"/>
    </source>
</evidence>
<name>A0A956NDE3_UNCEI</name>
<keyword evidence="2 3" id="KW-0129">CBS domain</keyword>
<evidence type="ECO:0000256" key="2">
    <source>
        <dbReference type="ARBA" id="ARBA00023122"/>
    </source>
</evidence>
<dbReference type="InterPro" id="IPR000644">
    <property type="entry name" value="CBS_dom"/>
</dbReference>
<dbReference type="GO" id="GO:0005886">
    <property type="term" value="C:plasma membrane"/>
    <property type="evidence" value="ECO:0007669"/>
    <property type="project" value="TreeGrafter"/>
</dbReference>
<feature type="transmembrane region" description="Helical" evidence="5">
    <location>
        <begin position="30"/>
        <end position="52"/>
    </location>
</feature>
<dbReference type="InterPro" id="IPR044751">
    <property type="entry name" value="Ion_transp-like_CBS"/>
</dbReference>
<protein>
    <submittedName>
        <fullName evidence="7">CBS domain-containing protein</fullName>
    </submittedName>
</protein>
<dbReference type="EMBL" id="JAGQHS010000034">
    <property type="protein sequence ID" value="MCA9755853.1"/>
    <property type="molecule type" value="Genomic_DNA"/>
</dbReference>
<proteinExistence type="predicted"/>
<keyword evidence="5" id="KW-0472">Membrane</keyword>
<dbReference type="PANTHER" id="PTHR22777:SF17">
    <property type="entry name" value="UPF0053 PROTEIN SLL0260"/>
    <property type="match status" value="1"/>
</dbReference>
<feature type="region of interest" description="Disordered" evidence="4">
    <location>
        <begin position="254"/>
        <end position="277"/>
    </location>
</feature>
<dbReference type="PROSITE" id="PS51371">
    <property type="entry name" value="CBS"/>
    <property type="match status" value="1"/>
</dbReference>
<evidence type="ECO:0000259" key="6">
    <source>
        <dbReference type="PROSITE" id="PS51371"/>
    </source>
</evidence>
<reference evidence="7" key="1">
    <citation type="submission" date="2020-04" db="EMBL/GenBank/DDBJ databases">
        <authorList>
            <person name="Zhang T."/>
        </authorList>
    </citation>
    <scope>NUCLEOTIDE SEQUENCE</scope>
    <source>
        <strain evidence="7">HKST-UBA02</strain>
    </source>
</reference>
<reference evidence="7" key="2">
    <citation type="journal article" date="2021" name="Microbiome">
        <title>Successional dynamics and alternative stable states in a saline activated sludge microbial community over 9 years.</title>
        <authorList>
            <person name="Wang Y."/>
            <person name="Ye J."/>
            <person name="Ju F."/>
            <person name="Liu L."/>
            <person name="Boyd J.A."/>
            <person name="Deng Y."/>
            <person name="Parks D.H."/>
            <person name="Jiang X."/>
            <person name="Yin X."/>
            <person name="Woodcroft B.J."/>
            <person name="Tyson G.W."/>
            <person name="Hugenholtz P."/>
            <person name="Polz M.F."/>
            <person name="Zhang T."/>
        </authorList>
    </citation>
    <scope>NUCLEOTIDE SEQUENCE</scope>
    <source>
        <strain evidence="7">HKST-UBA02</strain>
    </source>
</reference>
<dbReference type="Proteomes" id="UP000739538">
    <property type="component" value="Unassembled WGS sequence"/>
</dbReference>
<keyword evidence="1" id="KW-0677">Repeat</keyword>
<organism evidence="7 8">
    <name type="scientific">Eiseniibacteriota bacterium</name>
    <dbReference type="NCBI Taxonomy" id="2212470"/>
    <lineage>
        <taxon>Bacteria</taxon>
        <taxon>Candidatus Eiseniibacteriota</taxon>
    </lineage>
</organism>
<evidence type="ECO:0000313" key="7">
    <source>
        <dbReference type="EMBL" id="MCA9755853.1"/>
    </source>
</evidence>
<feature type="transmembrane region" description="Helical" evidence="5">
    <location>
        <begin position="64"/>
        <end position="82"/>
    </location>
</feature>
<dbReference type="AlphaFoldDB" id="A0A956NDE3"/>
<dbReference type="SUPFAM" id="SSF54631">
    <property type="entry name" value="CBS-domain pair"/>
    <property type="match status" value="1"/>
</dbReference>
<dbReference type="PANTHER" id="PTHR22777">
    <property type="entry name" value="HEMOLYSIN-RELATED"/>
    <property type="match status" value="1"/>
</dbReference>
<dbReference type="Pfam" id="PF00571">
    <property type="entry name" value="CBS"/>
    <property type="match status" value="2"/>
</dbReference>
<accession>A0A956NDE3</accession>
<evidence type="ECO:0000256" key="1">
    <source>
        <dbReference type="ARBA" id="ARBA00022737"/>
    </source>
</evidence>
<keyword evidence="5" id="KW-1133">Transmembrane helix</keyword>
<evidence type="ECO:0000256" key="5">
    <source>
        <dbReference type="SAM" id="Phobius"/>
    </source>
</evidence>
<gene>
    <name evidence="7" type="ORF">KDA27_08640</name>
</gene>
<dbReference type="CDD" id="cd04590">
    <property type="entry name" value="CBS_pair_CorC_HlyC_assoc"/>
    <property type="match status" value="1"/>
</dbReference>
<dbReference type="SMART" id="SM00116">
    <property type="entry name" value="CBS"/>
    <property type="match status" value="2"/>
</dbReference>
<keyword evidence="5" id="KW-0812">Transmembrane</keyword>
<dbReference type="Gene3D" id="3.10.580.10">
    <property type="entry name" value="CBS-domain"/>
    <property type="match status" value="1"/>
</dbReference>
<feature type="domain" description="CBS" evidence="6">
    <location>
        <begin position="131"/>
        <end position="191"/>
    </location>
</feature>
<feature type="compositionally biased region" description="Basic and acidic residues" evidence="4">
    <location>
        <begin position="265"/>
        <end position="277"/>
    </location>
</feature>
<evidence type="ECO:0000256" key="4">
    <source>
        <dbReference type="SAM" id="MobiDB-lite"/>
    </source>
</evidence>
<sequence>MSLVWVFLALGLVSPFVIRAISPRGWARPGATNVMLLAAAASAWIAVGAYVGRADGGLSEHGPFLVVLFVGMVIVEGCLLLRPSRWRSGSVDMGEVDEVAGTNGEEPLSPEAELLLQRALGLEDTSVEQLMTHRDQVLTVQGGLTAGEVLEEMRRSGRTRVVIVEGTLDRILGIAHAKDLVPLVLEGRGSEPVRRHLRRLLRVPRKVSARRLLEEFRRNRVTLGAVADVRGRTLGIVSLTDVFHFIADGAGGGDGPAAAPPDGVPRARLEGGRGGEA</sequence>
<comment type="caution">
    <text evidence="7">The sequence shown here is derived from an EMBL/GenBank/DDBJ whole genome shotgun (WGS) entry which is preliminary data.</text>
</comment>
<evidence type="ECO:0000256" key="3">
    <source>
        <dbReference type="PROSITE-ProRule" id="PRU00703"/>
    </source>
</evidence>